<dbReference type="PRINTS" id="PR00344">
    <property type="entry name" value="BCTRLSENSOR"/>
</dbReference>
<evidence type="ECO:0000313" key="14">
    <source>
        <dbReference type="Proteomes" id="UP001200741"/>
    </source>
</evidence>
<evidence type="ECO:0000256" key="2">
    <source>
        <dbReference type="ARBA" id="ARBA00004651"/>
    </source>
</evidence>
<dbReference type="Gene3D" id="1.10.287.130">
    <property type="match status" value="1"/>
</dbReference>
<evidence type="ECO:0000256" key="6">
    <source>
        <dbReference type="ARBA" id="ARBA00022679"/>
    </source>
</evidence>
<dbReference type="PANTHER" id="PTHR44936">
    <property type="entry name" value="SENSOR PROTEIN CREC"/>
    <property type="match status" value="1"/>
</dbReference>
<organism evidence="13 14">
    <name type="scientific">Pelomonas cellulosilytica</name>
    <dbReference type="NCBI Taxonomy" id="2906762"/>
    <lineage>
        <taxon>Bacteria</taxon>
        <taxon>Pseudomonadati</taxon>
        <taxon>Pseudomonadota</taxon>
        <taxon>Betaproteobacteria</taxon>
        <taxon>Burkholderiales</taxon>
        <taxon>Sphaerotilaceae</taxon>
        <taxon>Roseateles</taxon>
    </lineage>
</organism>
<dbReference type="EMBL" id="JAJTWU010000014">
    <property type="protein sequence ID" value="MCE4557942.1"/>
    <property type="molecule type" value="Genomic_DNA"/>
</dbReference>
<evidence type="ECO:0000256" key="10">
    <source>
        <dbReference type="SAM" id="Phobius"/>
    </source>
</evidence>
<feature type="domain" description="HAMP" evidence="12">
    <location>
        <begin position="210"/>
        <end position="259"/>
    </location>
</feature>
<dbReference type="PROSITE" id="PS50885">
    <property type="entry name" value="HAMP"/>
    <property type="match status" value="1"/>
</dbReference>
<keyword evidence="8 13" id="KW-0418">Kinase</keyword>
<keyword evidence="4" id="KW-1003">Cell membrane</keyword>
<gene>
    <name evidence="13" type="ORF">LXT13_26485</name>
</gene>
<feature type="transmembrane region" description="Helical" evidence="10">
    <location>
        <begin position="189"/>
        <end position="210"/>
    </location>
</feature>
<keyword evidence="6" id="KW-0808">Transferase</keyword>
<dbReference type="Pfam" id="PF00512">
    <property type="entry name" value="HisKA"/>
    <property type="match status" value="1"/>
</dbReference>
<evidence type="ECO:0000259" key="12">
    <source>
        <dbReference type="PROSITE" id="PS50885"/>
    </source>
</evidence>
<evidence type="ECO:0000256" key="8">
    <source>
        <dbReference type="ARBA" id="ARBA00022777"/>
    </source>
</evidence>
<dbReference type="CDD" id="cd00082">
    <property type="entry name" value="HisKA"/>
    <property type="match status" value="1"/>
</dbReference>
<comment type="caution">
    <text evidence="13">The sequence shown here is derived from an EMBL/GenBank/DDBJ whole genome shotgun (WGS) entry which is preliminary data.</text>
</comment>
<dbReference type="InterPro" id="IPR036890">
    <property type="entry name" value="HATPase_C_sf"/>
</dbReference>
<keyword evidence="14" id="KW-1185">Reference proteome</keyword>
<dbReference type="InterPro" id="IPR003661">
    <property type="entry name" value="HisK_dim/P_dom"/>
</dbReference>
<evidence type="ECO:0000256" key="9">
    <source>
        <dbReference type="ARBA" id="ARBA00022840"/>
    </source>
</evidence>
<dbReference type="RefSeq" id="WP_233375330.1">
    <property type="nucleotide sequence ID" value="NZ_JAJTWU010000014.1"/>
</dbReference>
<dbReference type="PROSITE" id="PS50109">
    <property type="entry name" value="HIS_KIN"/>
    <property type="match status" value="1"/>
</dbReference>
<dbReference type="PANTHER" id="PTHR44936:SF10">
    <property type="entry name" value="SENSOR PROTEIN RSTB"/>
    <property type="match status" value="1"/>
</dbReference>
<evidence type="ECO:0000256" key="4">
    <source>
        <dbReference type="ARBA" id="ARBA00022475"/>
    </source>
</evidence>
<dbReference type="Gene3D" id="3.30.565.10">
    <property type="entry name" value="Histidine kinase-like ATPase, C-terminal domain"/>
    <property type="match status" value="1"/>
</dbReference>
<feature type="domain" description="Histidine kinase" evidence="11">
    <location>
        <begin position="267"/>
        <end position="467"/>
    </location>
</feature>
<dbReference type="SMART" id="SM00387">
    <property type="entry name" value="HATPase_c"/>
    <property type="match status" value="1"/>
</dbReference>
<keyword evidence="10" id="KW-0812">Transmembrane</keyword>
<comment type="catalytic activity">
    <reaction evidence="1">
        <text>ATP + protein L-histidine = ADP + protein N-phospho-L-histidine.</text>
        <dbReference type="EC" id="2.7.13.3"/>
    </reaction>
</comment>
<keyword evidence="10" id="KW-1133">Transmembrane helix</keyword>
<dbReference type="Pfam" id="PF02518">
    <property type="entry name" value="HATPase_c"/>
    <property type="match status" value="1"/>
</dbReference>
<protein>
    <recommendedName>
        <fullName evidence="3">histidine kinase</fullName>
        <ecNumber evidence="3">2.7.13.3</ecNumber>
    </recommendedName>
</protein>
<dbReference type="SUPFAM" id="SSF47384">
    <property type="entry name" value="Homodimeric domain of signal transducing histidine kinase"/>
    <property type="match status" value="1"/>
</dbReference>
<dbReference type="InterPro" id="IPR003594">
    <property type="entry name" value="HATPase_dom"/>
</dbReference>
<dbReference type="InterPro" id="IPR003660">
    <property type="entry name" value="HAMP_dom"/>
</dbReference>
<evidence type="ECO:0000256" key="5">
    <source>
        <dbReference type="ARBA" id="ARBA00022553"/>
    </source>
</evidence>
<dbReference type="SUPFAM" id="SSF55874">
    <property type="entry name" value="ATPase domain of HSP90 chaperone/DNA topoisomerase II/histidine kinase"/>
    <property type="match status" value="1"/>
</dbReference>
<dbReference type="InterPro" id="IPR036097">
    <property type="entry name" value="HisK_dim/P_sf"/>
</dbReference>
<dbReference type="InterPro" id="IPR004358">
    <property type="entry name" value="Sig_transdc_His_kin-like_C"/>
</dbReference>
<evidence type="ECO:0000256" key="3">
    <source>
        <dbReference type="ARBA" id="ARBA00012438"/>
    </source>
</evidence>
<sequence>MFLRTMHRSLFGQTVIIALVVAGLGIYYFGVYPFIATLQDVQSSPLATTVGGVESALAGFAINERQKPGSGQPLSANEVLKGVAAKNPQFRYFVRVRGQNYGDSRPPLFYEQAQIPKIEAFQASLSNPDYCGNLFRKVTRDDGAAGYQYGGCGGEAYYFEFSGLSTSLSNQADSLLVVLQKMTWPYSRVFLIGTAVAFLLFMLVLAANFAQIRRVTRLAESLDLERLDRKLPERGLPVEVLSLVRALNHMISRADEVQARRRFFLSAAAHEMRTPLTVLRTRLEMLDDGALKDKLVADVQRLTELVNQLLTLMSIGSRGEPTGRVDLIGCVHRVAISREPVATARGVTLEFDVQPARFDIGGDGNLVEVALANLVDNAVSVCSPGGVVTLRVGSDGTITVSDTGTGLDDETRASLFEPFVRRSSERGGYGLGLAIVKAVVDLHGGSVRGENGPTGGALFTIAWPADKRSERALSA</sequence>
<dbReference type="InterPro" id="IPR050980">
    <property type="entry name" value="2C_sensor_his_kinase"/>
</dbReference>
<dbReference type="EC" id="2.7.13.3" evidence="3"/>
<evidence type="ECO:0000256" key="7">
    <source>
        <dbReference type="ARBA" id="ARBA00022741"/>
    </source>
</evidence>
<keyword evidence="7" id="KW-0547">Nucleotide-binding</keyword>
<evidence type="ECO:0000313" key="13">
    <source>
        <dbReference type="EMBL" id="MCE4557942.1"/>
    </source>
</evidence>
<dbReference type="GO" id="GO:0016301">
    <property type="term" value="F:kinase activity"/>
    <property type="evidence" value="ECO:0007669"/>
    <property type="project" value="UniProtKB-KW"/>
</dbReference>
<feature type="transmembrane region" description="Helical" evidence="10">
    <location>
        <begin position="12"/>
        <end position="35"/>
    </location>
</feature>
<dbReference type="SMART" id="SM00388">
    <property type="entry name" value="HisKA"/>
    <property type="match status" value="1"/>
</dbReference>
<keyword evidence="9" id="KW-0067">ATP-binding</keyword>
<keyword evidence="5" id="KW-0597">Phosphoprotein</keyword>
<evidence type="ECO:0000256" key="1">
    <source>
        <dbReference type="ARBA" id="ARBA00000085"/>
    </source>
</evidence>
<comment type="subcellular location">
    <subcellularLocation>
        <location evidence="2">Cell membrane</location>
        <topology evidence="2">Multi-pass membrane protein</topology>
    </subcellularLocation>
</comment>
<dbReference type="InterPro" id="IPR005467">
    <property type="entry name" value="His_kinase_dom"/>
</dbReference>
<accession>A0ABS8XZA2</accession>
<evidence type="ECO:0000259" key="11">
    <source>
        <dbReference type="PROSITE" id="PS50109"/>
    </source>
</evidence>
<dbReference type="Proteomes" id="UP001200741">
    <property type="component" value="Unassembled WGS sequence"/>
</dbReference>
<dbReference type="CDD" id="cd00075">
    <property type="entry name" value="HATPase"/>
    <property type="match status" value="1"/>
</dbReference>
<proteinExistence type="predicted"/>
<reference evidence="13 14" key="1">
    <citation type="submission" date="2021-12" db="EMBL/GenBank/DDBJ databases">
        <title>Genome seq of P8.</title>
        <authorList>
            <person name="Seo T."/>
        </authorList>
    </citation>
    <scope>NUCLEOTIDE SEQUENCE [LARGE SCALE GENOMIC DNA]</scope>
    <source>
        <strain evidence="13 14">P8</strain>
    </source>
</reference>
<name>A0ABS8XZA2_9BURK</name>
<keyword evidence="10" id="KW-0472">Membrane</keyword>